<keyword evidence="1" id="KW-0808">Transferase</keyword>
<proteinExistence type="predicted"/>
<reference evidence="1" key="1">
    <citation type="submission" date="2018-10" db="EMBL/GenBank/DDBJ databases">
        <title>Hidden diversity of soil giant viruses.</title>
        <authorList>
            <person name="Schulz F."/>
            <person name="Alteio L."/>
            <person name="Goudeau D."/>
            <person name="Ryan E.M."/>
            <person name="Malmstrom R.R."/>
            <person name="Blanchard J."/>
            <person name="Woyke T."/>
        </authorList>
    </citation>
    <scope>NUCLEOTIDE SEQUENCE</scope>
    <source>
        <strain evidence="1">SMV1</strain>
    </source>
</reference>
<evidence type="ECO:0000313" key="1">
    <source>
        <dbReference type="EMBL" id="AYV86373.1"/>
    </source>
</evidence>
<name>A0A3G5AJV8_9VIRU</name>
<gene>
    <name evidence="1" type="ORF">Solumvirus6_8</name>
</gene>
<protein>
    <submittedName>
        <fullName evidence="1">Glycosyltransferase family 1 protein</fullName>
    </submittedName>
</protein>
<dbReference type="Gene3D" id="3.40.50.2000">
    <property type="entry name" value="Glycogen Phosphorylase B"/>
    <property type="match status" value="1"/>
</dbReference>
<accession>A0A3G5AJV8</accession>
<dbReference type="GO" id="GO:0016740">
    <property type="term" value="F:transferase activity"/>
    <property type="evidence" value="ECO:0007669"/>
    <property type="project" value="UniProtKB-KW"/>
</dbReference>
<organism evidence="1">
    <name type="scientific">Solumvirus sp</name>
    <dbReference type="NCBI Taxonomy" id="2487773"/>
    <lineage>
        <taxon>Viruses</taxon>
        <taxon>Pithoviruses</taxon>
    </lineage>
</organism>
<dbReference type="EMBL" id="MK072503">
    <property type="protein sequence ID" value="AYV86373.1"/>
    <property type="molecule type" value="Genomic_DNA"/>
</dbReference>
<sequence>MSEFPILDAKLIDLCKQGNIKEAEKIGTLILNKAFNDPDDFGKQVKKHYARLEHNLSVVESAISAANQPKSMSAASVTDEKIISKIDQKDEIVKSSIKRIAIFSIHGDGALDWEPGNAQSLQQLMLIRLAKDLALVNNIDTPQVSITVFAKPPKQSFYSLPLANPRFYHENEASGAFDVVIGWNRTDVVNLSKYAIGSSSMVKKVYCYFTDPTSTTLSDEDIKIVKGIFYLSEAHRSILANKTPALLNVPYITGVNIDSMFDNVNIINERKKICVYPGLWNNSLQIMLMIWPYIQEKVKDAKLLIIDQGHEMSRAGTNYNKIVHKIKSLKSLGVSLVDSKNDLQRRDTFKKASLVCFPLVERGLVFSEMLIQAQACGCIPVISDINLTEHIPKGDISHQDYIVSTDHEDLSVFCALFVEKVVKILSEKELLTRRIDIVKFIKQFAWEKLGLKFYNFIKSQSEKLT</sequence>